<dbReference type="InterPro" id="IPR039727">
    <property type="entry name" value="SE/Ars2"/>
</dbReference>
<dbReference type="PANTHER" id="PTHR13165">
    <property type="entry name" value="ARSENITE-RESISTANCE PROTEIN 2"/>
    <property type="match status" value="1"/>
</dbReference>
<dbReference type="Pfam" id="PF04959">
    <property type="entry name" value="ARS2"/>
    <property type="match status" value="1"/>
</dbReference>
<dbReference type="GO" id="GO:0016070">
    <property type="term" value="P:RNA metabolic process"/>
    <property type="evidence" value="ECO:0007669"/>
    <property type="project" value="UniProtKB-ARBA"/>
</dbReference>
<dbReference type="PROSITE" id="PS50157">
    <property type="entry name" value="ZINC_FINGER_C2H2_2"/>
    <property type="match status" value="1"/>
</dbReference>
<protein>
    <recommendedName>
        <fullName evidence="6">C2H2-type domain-containing protein</fullName>
    </recommendedName>
</protein>
<keyword evidence="8" id="KW-1185">Reference proteome</keyword>
<feature type="compositionally biased region" description="Basic and acidic residues" evidence="5">
    <location>
        <begin position="415"/>
        <end position="424"/>
    </location>
</feature>
<feature type="domain" description="C2H2-type" evidence="6">
    <location>
        <begin position="554"/>
        <end position="584"/>
    </location>
</feature>
<feature type="region of interest" description="Disordered" evidence="5">
    <location>
        <begin position="1"/>
        <end position="132"/>
    </location>
</feature>
<sequence length="724" mass="83724">MSERRDYSPSRGAQRYSEWSDDEYPSNRGREKFRSERVADKDRSHLEDFERRKRPRQSPTPPEDRRYRRRRMSSYSPDYHGPSRSRPDRHGRGRDREKDQDGDHYIPNYERDGYAPAPKYSQLPDSGSAYGYPGNEMQMLGWQGHGQNSNVDPSQLDYLISFKQYCDYLRNAHPRSHFDDDEYTKKYTAYKEKFNAKQLESFYELQKEKEWFQEKYHPTFSANRKQEIKQLKRRYFDQYLKDLEAGKYDDVRFDEPEGGFAQQEASQSNGGNVDEWEPRLIIKTVPPTIPRNKIVEMCEQVEGFDYLALSEPTPAKKFHRLGWINFKKGTDIKAAFDKLDNQKIDDFTFHLAMNKVQTNQNRVPRHAPEISNTTERLKIDLDKSKKLAKALEFDLGENLNGLEAVEARSQKLLAKHDEKLSNNEKEEDPEGSSSEEKEERWRLKRQLDLVLTYLRNAFIFCYYCGLECESFDELSKKCVEPHYRKSALLSGDSSNDPKEAKRVARWAENLDQKIDMRSNTPDDSTVEKMGGKVLQKEIDAFVEQNVLKEHDAKFKCKVKDCKKAFKGYNYVEKHINSKHAEEIESIKNEVEFFNNYVLDPNHLVPTSGQQPMQGGAMPPNIPMPAPASAPFMMGVGNTMRMGSGFGPMQAAVMGTPWNQIPRMGFNDNAWSMPSRDYRNSIPDVHGPGGVPAGAGMDMPKDPRQVTSYVDLDAPAEGDTDMSYL</sequence>
<evidence type="ECO:0000256" key="2">
    <source>
        <dbReference type="ARBA" id="ARBA00005407"/>
    </source>
</evidence>
<dbReference type="GO" id="GO:0031047">
    <property type="term" value="P:regulatory ncRNA-mediated gene silencing"/>
    <property type="evidence" value="ECO:0007669"/>
    <property type="project" value="UniProtKB-ARBA"/>
</dbReference>
<dbReference type="PANTHER" id="PTHR13165:SF0">
    <property type="entry name" value="SERRATE RNA EFFECTOR MOLECULE HOMOLOG"/>
    <property type="match status" value="1"/>
</dbReference>
<dbReference type="OrthoDB" id="342064at2759"/>
<organism evidence="7 8">
    <name type="scientific">Mortierella isabellina</name>
    <name type="common">Filamentous fungus</name>
    <name type="synonym">Umbelopsis isabellina</name>
    <dbReference type="NCBI Taxonomy" id="91625"/>
    <lineage>
        <taxon>Eukaryota</taxon>
        <taxon>Fungi</taxon>
        <taxon>Fungi incertae sedis</taxon>
        <taxon>Mucoromycota</taxon>
        <taxon>Mucoromycotina</taxon>
        <taxon>Umbelopsidomycetes</taxon>
        <taxon>Umbelopsidales</taxon>
        <taxon>Umbelopsidaceae</taxon>
        <taxon>Umbelopsis</taxon>
    </lineage>
</organism>
<evidence type="ECO:0000256" key="5">
    <source>
        <dbReference type="SAM" id="MobiDB-lite"/>
    </source>
</evidence>
<evidence type="ECO:0000313" key="8">
    <source>
        <dbReference type="Proteomes" id="UP000654370"/>
    </source>
</evidence>
<keyword evidence="4" id="KW-0863">Zinc-finger</keyword>
<gene>
    <name evidence="7" type="ORF">INT43_008627</name>
</gene>
<comment type="similarity">
    <text evidence="2">Belongs to the ARS2 family.</text>
</comment>
<dbReference type="InterPro" id="IPR021933">
    <property type="entry name" value="SERRATE/Ars2_N"/>
</dbReference>
<dbReference type="InterPro" id="IPR025239">
    <property type="entry name" value="DUF4187"/>
</dbReference>
<feature type="region of interest" description="Disordered" evidence="5">
    <location>
        <begin position="415"/>
        <end position="439"/>
    </location>
</feature>
<dbReference type="Pfam" id="PF13821">
    <property type="entry name" value="DUF4187"/>
    <property type="match status" value="1"/>
</dbReference>
<feature type="compositionally biased region" description="Basic and acidic residues" evidence="5">
    <location>
        <begin position="28"/>
        <end position="51"/>
    </location>
</feature>
<keyword evidence="4" id="KW-0479">Metal-binding</keyword>
<feature type="compositionally biased region" description="Basic and acidic residues" evidence="5">
    <location>
        <begin position="85"/>
        <end position="113"/>
    </location>
</feature>
<evidence type="ECO:0000313" key="7">
    <source>
        <dbReference type="EMBL" id="KAG2181045.1"/>
    </source>
</evidence>
<evidence type="ECO:0000259" key="6">
    <source>
        <dbReference type="PROSITE" id="PS50157"/>
    </source>
</evidence>
<dbReference type="InterPro" id="IPR007042">
    <property type="entry name" value="SERRATE/Ars2_C"/>
</dbReference>
<evidence type="ECO:0000256" key="1">
    <source>
        <dbReference type="ARBA" id="ARBA00004123"/>
    </source>
</evidence>
<proteinExistence type="inferred from homology"/>
<reference evidence="7" key="1">
    <citation type="submission" date="2020-12" db="EMBL/GenBank/DDBJ databases">
        <title>Metabolic potential, ecology and presence of endohyphal bacteria is reflected in genomic diversity of Mucoromycotina.</title>
        <authorList>
            <person name="Muszewska A."/>
            <person name="Okrasinska A."/>
            <person name="Steczkiewicz K."/>
            <person name="Drgas O."/>
            <person name="Orlowska M."/>
            <person name="Perlinska-Lenart U."/>
            <person name="Aleksandrzak-Piekarczyk T."/>
            <person name="Szatraj K."/>
            <person name="Zielenkiewicz U."/>
            <person name="Pilsyk S."/>
            <person name="Malc E."/>
            <person name="Mieczkowski P."/>
            <person name="Kruszewska J.S."/>
            <person name="Biernat P."/>
            <person name="Pawlowska J."/>
        </authorList>
    </citation>
    <scope>NUCLEOTIDE SEQUENCE</scope>
    <source>
        <strain evidence="7">WA0000067209</strain>
    </source>
</reference>
<dbReference type="InterPro" id="IPR013087">
    <property type="entry name" value="Znf_C2H2_type"/>
</dbReference>
<dbReference type="GO" id="GO:0016604">
    <property type="term" value="C:nuclear body"/>
    <property type="evidence" value="ECO:0007669"/>
    <property type="project" value="TreeGrafter"/>
</dbReference>
<keyword evidence="4" id="KW-0862">Zinc</keyword>
<accession>A0A8H7PWA1</accession>
<evidence type="ECO:0000256" key="4">
    <source>
        <dbReference type="PROSITE-ProRule" id="PRU00042"/>
    </source>
</evidence>
<dbReference type="GO" id="GO:0008270">
    <property type="term" value="F:zinc ion binding"/>
    <property type="evidence" value="ECO:0007669"/>
    <property type="project" value="UniProtKB-KW"/>
</dbReference>
<dbReference type="AlphaFoldDB" id="A0A8H7PWA1"/>
<evidence type="ECO:0000256" key="3">
    <source>
        <dbReference type="ARBA" id="ARBA00023242"/>
    </source>
</evidence>
<dbReference type="PROSITE" id="PS00028">
    <property type="entry name" value="ZINC_FINGER_C2H2_1"/>
    <property type="match status" value="1"/>
</dbReference>
<dbReference type="Proteomes" id="UP000654370">
    <property type="component" value="Unassembled WGS sequence"/>
</dbReference>
<dbReference type="Pfam" id="PF12066">
    <property type="entry name" value="SERRATE_Ars2_N"/>
    <property type="match status" value="1"/>
</dbReference>
<keyword evidence="3" id="KW-0539">Nucleus</keyword>
<name>A0A8H7PWA1_MORIS</name>
<dbReference type="EMBL" id="JAEPQZ010000005">
    <property type="protein sequence ID" value="KAG2181045.1"/>
    <property type="molecule type" value="Genomic_DNA"/>
</dbReference>
<dbReference type="SMART" id="SM01173">
    <property type="entry name" value="DUF4187"/>
    <property type="match status" value="1"/>
</dbReference>
<comment type="caution">
    <text evidence="7">The sequence shown here is derived from an EMBL/GenBank/DDBJ whole genome shotgun (WGS) entry which is preliminary data.</text>
</comment>
<comment type="subcellular location">
    <subcellularLocation>
        <location evidence="1">Nucleus</location>
    </subcellularLocation>
</comment>